<dbReference type="CDD" id="cd16961">
    <property type="entry name" value="RMtype1_S_TRD-CR_like"/>
    <property type="match status" value="1"/>
</dbReference>
<keyword evidence="1" id="KW-0680">Restriction system</keyword>
<dbReference type="GO" id="GO:0009307">
    <property type="term" value="P:DNA restriction-modification system"/>
    <property type="evidence" value="ECO:0007669"/>
    <property type="project" value="UniProtKB-KW"/>
</dbReference>
<evidence type="ECO:0000313" key="4">
    <source>
        <dbReference type="Proteomes" id="UP001221217"/>
    </source>
</evidence>
<keyword evidence="3" id="KW-0378">Hydrolase</keyword>
<dbReference type="PANTHER" id="PTHR30408">
    <property type="entry name" value="TYPE-1 RESTRICTION ENZYME ECOKI SPECIFICITY PROTEIN"/>
    <property type="match status" value="1"/>
</dbReference>
<comment type="caution">
    <text evidence="3">The sequence shown here is derived from an EMBL/GenBank/DDBJ whole genome shotgun (WGS) entry which is preliminary data.</text>
</comment>
<dbReference type="AlphaFoldDB" id="A0AAJ1MMW7"/>
<evidence type="ECO:0000256" key="1">
    <source>
        <dbReference type="ARBA" id="ARBA00022747"/>
    </source>
</evidence>
<keyword evidence="3" id="KW-0255">Endonuclease</keyword>
<keyword evidence="2" id="KW-0238">DNA-binding</keyword>
<organism evidence="3 4">
    <name type="scientific">Candidatus Thalassospirochaeta sargassi</name>
    <dbReference type="NCBI Taxonomy" id="3119039"/>
    <lineage>
        <taxon>Bacteria</taxon>
        <taxon>Pseudomonadati</taxon>
        <taxon>Spirochaetota</taxon>
        <taxon>Spirochaetia</taxon>
        <taxon>Spirochaetales</taxon>
        <taxon>Spirochaetaceae</taxon>
        <taxon>Candidatus Thalassospirochaeta</taxon>
    </lineage>
</organism>
<dbReference type="InterPro" id="IPR044946">
    <property type="entry name" value="Restrct_endonuc_typeI_TRD_sf"/>
</dbReference>
<name>A0AAJ1MMW7_9SPIO</name>
<dbReference type="InterPro" id="IPR052021">
    <property type="entry name" value="Type-I_RS_S_subunit"/>
</dbReference>
<reference evidence="3 4" key="1">
    <citation type="submission" date="2022-12" db="EMBL/GenBank/DDBJ databases">
        <title>Metagenome assembled genome from gulf of manar.</title>
        <authorList>
            <person name="Kohli P."/>
            <person name="Pk S."/>
            <person name="Venkata Ramana C."/>
            <person name="Sasikala C."/>
        </authorList>
    </citation>
    <scope>NUCLEOTIDE SEQUENCE [LARGE SCALE GENOMIC DNA]</scope>
    <source>
        <strain evidence="3">JB008</strain>
    </source>
</reference>
<keyword evidence="3" id="KW-0540">Nuclease</keyword>
<proteinExistence type="predicted"/>
<evidence type="ECO:0000256" key="2">
    <source>
        <dbReference type="ARBA" id="ARBA00023125"/>
    </source>
</evidence>
<dbReference type="PANTHER" id="PTHR30408:SF12">
    <property type="entry name" value="TYPE I RESTRICTION ENZYME MJAVIII SPECIFICITY SUBUNIT"/>
    <property type="match status" value="1"/>
</dbReference>
<accession>A0AAJ1MMW7</accession>
<dbReference type="SUPFAM" id="SSF116734">
    <property type="entry name" value="DNA methylase specificity domain"/>
    <property type="match status" value="1"/>
</dbReference>
<protein>
    <submittedName>
        <fullName evidence="3">Restriction endonuclease subunit S</fullName>
    </submittedName>
</protein>
<dbReference type="Gene3D" id="3.90.220.20">
    <property type="entry name" value="DNA methylase specificity domains"/>
    <property type="match status" value="1"/>
</dbReference>
<sequence>MKELKHVPLKEITKIRTGYAVRGRLIEDPDGAFSIIQMKDASPEGINWGELVRINQVGLSLPDFLKPNDVVFCGRGTRIFAVPISTVDKNTAAGQQFSVLTPQSNLPAEYIAWYINSSPGQHYFRKNAGASLLINVNRRVLENCTIPLPNDNDIHIFAELVKSVNHEKQIMDELYAKKQQLLESIILKGLNS</sequence>
<gene>
    <name evidence="3" type="ORF">PQJ61_09650</name>
</gene>
<dbReference type="Proteomes" id="UP001221217">
    <property type="component" value="Unassembled WGS sequence"/>
</dbReference>
<dbReference type="GO" id="GO:0004519">
    <property type="term" value="F:endonuclease activity"/>
    <property type="evidence" value="ECO:0007669"/>
    <property type="project" value="UniProtKB-KW"/>
</dbReference>
<dbReference type="GO" id="GO:0003677">
    <property type="term" value="F:DNA binding"/>
    <property type="evidence" value="ECO:0007669"/>
    <property type="project" value="UniProtKB-KW"/>
</dbReference>
<evidence type="ECO:0000313" key="3">
    <source>
        <dbReference type="EMBL" id="MDC7227015.1"/>
    </source>
</evidence>
<dbReference type="EMBL" id="JAQQAL010000022">
    <property type="protein sequence ID" value="MDC7227015.1"/>
    <property type="molecule type" value="Genomic_DNA"/>
</dbReference>